<comment type="subcellular location">
    <subcellularLocation>
        <location evidence="1">Membrane</location>
        <topology evidence="1">Multi-pass membrane protein</topology>
    </subcellularLocation>
</comment>
<evidence type="ECO:0000256" key="1">
    <source>
        <dbReference type="ARBA" id="ARBA00004141"/>
    </source>
</evidence>
<dbReference type="RefSeq" id="WP_069183456.1">
    <property type="nucleotide sequence ID" value="NZ_BGZH01000001.1"/>
</dbReference>
<dbReference type="EMBL" id="BGZH01000001">
    <property type="protein sequence ID" value="GBO82773.1"/>
    <property type="molecule type" value="Genomic_DNA"/>
</dbReference>
<feature type="transmembrane region" description="Helical" evidence="7">
    <location>
        <begin position="12"/>
        <end position="39"/>
    </location>
</feature>
<feature type="domain" description="Bacterial sugar transferase" evidence="8">
    <location>
        <begin position="279"/>
        <end position="462"/>
    </location>
</feature>
<feature type="transmembrane region" description="Helical" evidence="7">
    <location>
        <begin position="281"/>
        <end position="307"/>
    </location>
</feature>
<proteinExistence type="inferred from homology"/>
<feature type="transmembrane region" description="Helical" evidence="7">
    <location>
        <begin position="51"/>
        <end position="75"/>
    </location>
</feature>
<gene>
    <name evidence="9" type="ORF">MS5N3_02240</name>
</gene>
<feature type="transmembrane region" description="Helical" evidence="7">
    <location>
        <begin position="82"/>
        <end position="104"/>
    </location>
</feature>
<name>A0A5M3PIP3_9GAMM</name>
<dbReference type="NCBIfam" id="TIGR03013">
    <property type="entry name" value="EpsB_2"/>
    <property type="match status" value="1"/>
</dbReference>
<keyword evidence="6 7" id="KW-0472">Membrane</keyword>
<keyword evidence="10" id="KW-1185">Reference proteome</keyword>
<dbReference type="InterPro" id="IPR003362">
    <property type="entry name" value="Bact_transf"/>
</dbReference>
<evidence type="ECO:0000256" key="2">
    <source>
        <dbReference type="ARBA" id="ARBA00006464"/>
    </source>
</evidence>
<sequence length="468" mass="52881">MSYIRFRKHYIHIPHLVLGILEFVVLFAVFSLLTLILSLVGVNHAPFHTDILSAFLFALVLSCGTLAMGGYLVMVQESISSLFFRTLVAYCFVGGIGLTILYVIVPSADPGSSNLFWAVMLASLVVVLMRLIFLRIVDSEQLVRRVVILGAGDFARGLLAEYEQNMRALGVRIVGCISDSPEPTVAKEKLLSTPYDFYEFCLKNRISEIVVAQQERRKAEGGWLPVPDLMECKLRGVEVTSALDFYERELKKAKLAMVHPSWIVFSEGFKASRSRAFAKRFLDLAISLTLLVLMLPFIVLTALAVFLETGKPILYSQKRVGMLGREFRIYKFRSMRQDAEKDGKAQWASANDSRVTKVGAFIRNTRLDELPQIYNVLKGEMSIVGPRPERPEFVSELKEKIPFYDTRHYVKPGLMGWAQLKYPYGASIEDAKGKLEYDLYYSKNHSLMMDVLIMIQTVEVVLLGKGVR</sequence>
<dbReference type="AlphaFoldDB" id="A0A5M3PIP3"/>
<organism evidence="9 10">
    <name type="scientific">Marinobacter salsuginis</name>
    <dbReference type="NCBI Taxonomy" id="418719"/>
    <lineage>
        <taxon>Bacteria</taxon>
        <taxon>Pseudomonadati</taxon>
        <taxon>Pseudomonadota</taxon>
        <taxon>Gammaproteobacteria</taxon>
        <taxon>Pseudomonadales</taxon>
        <taxon>Marinobacteraceae</taxon>
        <taxon>Marinobacter</taxon>
    </lineage>
</organism>
<reference evidence="9 10" key="1">
    <citation type="journal article" date="2019" name="J. Gen. Appl. Microbiol.">
        <title>Aerobic degradation of cis-dichloroethene by the marine bacterium Marinobacter salsuginis strain 5N-3.</title>
        <authorList>
            <person name="Inoue Y."/>
            <person name="Fukunaga Y."/>
            <person name="Katsumata H."/>
            <person name="Ohji S."/>
            <person name="Hosoyama A."/>
            <person name="Mori K."/>
            <person name="Ando K."/>
        </authorList>
    </citation>
    <scope>NUCLEOTIDE SEQUENCE [LARGE SCALE GENOMIC DNA]</scope>
    <source>
        <strain evidence="9 10">5N-3</strain>
    </source>
</reference>
<evidence type="ECO:0000313" key="9">
    <source>
        <dbReference type="EMBL" id="GBO82773.1"/>
    </source>
</evidence>
<comment type="similarity">
    <text evidence="2">Belongs to the bacterial sugar transferase family.</text>
</comment>
<dbReference type="NCBIfam" id="TIGR03025">
    <property type="entry name" value="EPS_sugtrans"/>
    <property type="match status" value="1"/>
</dbReference>
<keyword evidence="5 7" id="KW-1133">Transmembrane helix</keyword>
<dbReference type="GO" id="GO:0009242">
    <property type="term" value="P:colanic acid biosynthetic process"/>
    <property type="evidence" value="ECO:0007669"/>
    <property type="project" value="TreeGrafter"/>
</dbReference>
<dbReference type="Gene3D" id="3.40.50.720">
    <property type="entry name" value="NAD(P)-binding Rossmann-like Domain"/>
    <property type="match status" value="1"/>
</dbReference>
<dbReference type="PANTHER" id="PTHR30576">
    <property type="entry name" value="COLANIC BIOSYNTHESIS UDP-GLUCOSE LIPID CARRIER TRANSFERASE"/>
    <property type="match status" value="1"/>
</dbReference>
<dbReference type="Proteomes" id="UP000340077">
    <property type="component" value="Unassembled WGS sequence"/>
</dbReference>
<evidence type="ECO:0000259" key="8">
    <source>
        <dbReference type="Pfam" id="PF02397"/>
    </source>
</evidence>
<dbReference type="PANTHER" id="PTHR30576:SF21">
    <property type="entry name" value="UDP-GLUCOSE:UNDECAPRENYL-PHOSPHATE GLUCOSE-1-PHOSPHATE TRANSFERASE"/>
    <property type="match status" value="1"/>
</dbReference>
<keyword evidence="3 9" id="KW-0808">Transferase</keyword>
<evidence type="ECO:0000256" key="5">
    <source>
        <dbReference type="ARBA" id="ARBA00022989"/>
    </source>
</evidence>
<evidence type="ECO:0000256" key="3">
    <source>
        <dbReference type="ARBA" id="ARBA00022679"/>
    </source>
</evidence>
<protein>
    <submittedName>
        <fullName evidence="9">Sugar transferase</fullName>
    </submittedName>
</protein>
<dbReference type="InterPro" id="IPR017475">
    <property type="entry name" value="EPS_sugar_tfrase"/>
</dbReference>
<comment type="caution">
    <text evidence="9">The sequence shown here is derived from an EMBL/GenBank/DDBJ whole genome shotgun (WGS) entry which is preliminary data.</text>
</comment>
<evidence type="ECO:0000256" key="7">
    <source>
        <dbReference type="SAM" id="Phobius"/>
    </source>
</evidence>
<dbReference type="InterPro" id="IPR017464">
    <property type="entry name" value="Sugar_tfrase_EpsB_2"/>
</dbReference>
<keyword evidence="4 7" id="KW-0812">Transmembrane</keyword>
<dbReference type="Pfam" id="PF13727">
    <property type="entry name" value="CoA_binding_3"/>
    <property type="match status" value="1"/>
</dbReference>
<evidence type="ECO:0000313" key="10">
    <source>
        <dbReference type="Proteomes" id="UP000340077"/>
    </source>
</evidence>
<dbReference type="Pfam" id="PF02397">
    <property type="entry name" value="Bac_transf"/>
    <property type="match status" value="1"/>
</dbReference>
<dbReference type="GO" id="GO:0089702">
    <property type="term" value="F:undecaprenyl-phosphate glucose phosphotransferase activity"/>
    <property type="evidence" value="ECO:0007669"/>
    <property type="project" value="TreeGrafter"/>
</dbReference>
<evidence type="ECO:0000256" key="6">
    <source>
        <dbReference type="ARBA" id="ARBA00023136"/>
    </source>
</evidence>
<feature type="transmembrane region" description="Helical" evidence="7">
    <location>
        <begin position="116"/>
        <end position="137"/>
    </location>
</feature>
<accession>A0A5M3PIP3</accession>
<dbReference type="GO" id="GO:0016020">
    <property type="term" value="C:membrane"/>
    <property type="evidence" value="ECO:0007669"/>
    <property type="project" value="UniProtKB-SubCell"/>
</dbReference>
<evidence type="ECO:0000256" key="4">
    <source>
        <dbReference type="ARBA" id="ARBA00022692"/>
    </source>
</evidence>